<evidence type="ECO:0000256" key="5">
    <source>
        <dbReference type="ARBA" id="ARBA00023004"/>
    </source>
</evidence>
<evidence type="ECO:0000256" key="4">
    <source>
        <dbReference type="ARBA" id="ARBA00023002"/>
    </source>
</evidence>
<dbReference type="PANTHER" id="PTHR10138:SF0">
    <property type="entry name" value="TRYPTOPHAN 2,3-DIOXYGENASE"/>
    <property type="match status" value="1"/>
</dbReference>
<evidence type="ECO:0000256" key="3">
    <source>
        <dbReference type="ARBA" id="ARBA00022964"/>
    </source>
</evidence>
<protein>
    <recommendedName>
        <fullName evidence="7">Tryptophan 2,3-dioxygenase</fullName>
        <shortName evidence="7">TDO</shortName>
        <ecNumber evidence="7">1.13.11.11</ecNumber>
    </recommendedName>
    <alternativeName>
        <fullName evidence="7">Tryptamin 2,3-dioxygenase</fullName>
    </alternativeName>
    <alternativeName>
        <fullName evidence="7">Tryptophan oxygenase</fullName>
        <shortName evidence="7">TO</shortName>
        <shortName evidence="7">TRPO</shortName>
    </alternativeName>
    <alternativeName>
        <fullName evidence="7">Tryptophan pyrrolase</fullName>
    </alternativeName>
    <alternativeName>
        <fullName evidence="7">Tryptophanase</fullName>
    </alternativeName>
</protein>
<dbReference type="RefSeq" id="WP_269445340.1">
    <property type="nucleotide sequence ID" value="NZ_CP097463.1"/>
</dbReference>
<name>A0ABY7K1S9_9ACTN</name>
<comment type="pathway">
    <text evidence="7">Amino-acid degradation; L-tryptophan degradation via kynurenine pathway; L-kynurenine from L-tryptophan: step 1/2.</text>
</comment>
<dbReference type="Pfam" id="PF03301">
    <property type="entry name" value="Trp_dioxygenase"/>
    <property type="match status" value="2"/>
</dbReference>
<comment type="function">
    <text evidence="7">Heme-dependent dioxygenase that catalyzes the oxidative cleavage of the L-tryptophan (L-Trp) pyrrole ring and converts L-tryptophan to N-formyl-L-kynurenine. Catalyzes the oxidative cleavage of the indole moiety.</text>
</comment>
<dbReference type="HAMAP" id="MF_01972">
    <property type="entry name" value="T23O"/>
    <property type="match status" value="1"/>
</dbReference>
<dbReference type="NCBIfam" id="TIGR03036">
    <property type="entry name" value="trp_2_3_diox"/>
    <property type="match status" value="1"/>
</dbReference>
<sequence>MTNVRELEETVTTDLQGRLTYAGYLDLDRLLSAQHPVSEHHDEMLFIIQHQVSELWLKLVIHELRSAMELIRVDDLPPALKRIARVKHIQKQLLEQWSVLATLTPIEYAQFRDRLGPASGFQSLQYRTVEFLLGNKNAAMLKVFAHDPAAHEQLAADLNAPSLYDEFLRFLARRGFGVPADVVERDWSQPYTASDGVVEVFRQIYADPEQHWAEYETAEEFVDVEDLFQQWRFRHVKTVERIIGYKKGTGGSSGVAFLRRALELTFFPELLSVRTSIGT</sequence>
<dbReference type="EMBL" id="CP097463">
    <property type="protein sequence ID" value="WAX58796.1"/>
    <property type="molecule type" value="Genomic_DNA"/>
</dbReference>
<keyword evidence="9" id="KW-1185">Reference proteome</keyword>
<reference evidence="8" key="1">
    <citation type="submission" date="2022-05" db="EMBL/GenBank/DDBJ databases">
        <title>Jatrophihabitans sp. SB3-54 whole genome sequence.</title>
        <authorList>
            <person name="Suh M.K."/>
            <person name="Eom M.K."/>
            <person name="Kim J.S."/>
            <person name="Kim H.S."/>
            <person name="Do H.E."/>
            <person name="Shin Y.K."/>
            <person name="Lee J.-S."/>
        </authorList>
    </citation>
    <scope>NUCLEOTIDE SEQUENCE</scope>
    <source>
        <strain evidence="8">SB3-54</strain>
    </source>
</reference>
<comment type="similarity">
    <text evidence="7">Belongs to the tryptophan 2,3-dioxygenase family.</text>
</comment>
<keyword evidence="1 7" id="KW-0349">Heme</keyword>
<accession>A0ABY7K1S9</accession>
<dbReference type="GO" id="GO:0004833">
    <property type="term" value="F:L-tryptophan 2,3-dioxygenase activity"/>
    <property type="evidence" value="ECO:0007669"/>
    <property type="project" value="UniProtKB-EC"/>
</dbReference>
<evidence type="ECO:0000256" key="2">
    <source>
        <dbReference type="ARBA" id="ARBA00022723"/>
    </source>
</evidence>
<feature type="binding site" evidence="7">
    <location>
        <position position="112"/>
    </location>
    <ligand>
        <name>substrate</name>
    </ligand>
</feature>
<keyword evidence="4 7" id="KW-0560">Oxidoreductase</keyword>
<feature type="binding site" evidence="7">
    <location>
        <position position="108"/>
    </location>
    <ligand>
        <name>substrate</name>
    </ligand>
</feature>
<gene>
    <name evidence="7 8" type="primary">kynA</name>
    <name evidence="8" type="ORF">M6B22_08530</name>
</gene>
<keyword evidence="5 7" id="KW-0408">Iron</keyword>
<comment type="cofactor">
    <cofactor evidence="7">
        <name>heme</name>
        <dbReference type="ChEBI" id="CHEBI:30413"/>
    </cofactor>
    <text evidence="7">Binds 1 heme group per subunit.</text>
</comment>
<evidence type="ECO:0000313" key="9">
    <source>
        <dbReference type="Proteomes" id="UP001164693"/>
    </source>
</evidence>
<keyword evidence="3 7" id="KW-0223">Dioxygenase</keyword>
<dbReference type="Gene3D" id="1.20.58.480">
    <property type="match status" value="1"/>
</dbReference>
<dbReference type="InterPro" id="IPR017485">
    <property type="entry name" value="Trp_2-3-dOase_bac"/>
</dbReference>
<evidence type="ECO:0000313" key="8">
    <source>
        <dbReference type="EMBL" id="WAX58796.1"/>
    </source>
</evidence>
<proteinExistence type="inferred from homology"/>
<feature type="binding site" description="axial binding residue" evidence="7">
    <location>
        <position position="235"/>
    </location>
    <ligand>
        <name>heme</name>
        <dbReference type="ChEBI" id="CHEBI:30413"/>
    </ligand>
    <ligandPart>
        <name>Fe</name>
        <dbReference type="ChEBI" id="CHEBI:18248"/>
    </ligandPart>
</feature>
<comment type="catalytic activity">
    <reaction evidence="7">
        <text>L-tryptophan + O2 = N-formyl-L-kynurenine</text>
        <dbReference type="Rhea" id="RHEA:24536"/>
        <dbReference type="ChEBI" id="CHEBI:15379"/>
        <dbReference type="ChEBI" id="CHEBI:57912"/>
        <dbReference type="ChEBI" id="CHEBI:58629"/>
        <dbReference type="EC" id="1.13.11.11"/>
    </reaction>
</comment>
<dbReference type="SUPFAM" id="SSF140959">
    <property type="entry name" value="Indolic compounds 2,3-dioxygenase-like"/>
    <property type="match status" value="1"/>
</dbReference>
<organism evidence="8 9">
    <name type="scientific">Jatrophihabitans cynanchi</name>
    <dbReference type="NCBI Taxonomy" id="2944128"/>
    <lineage>
        <taxon>Bacteria</taxon>
        <taxon>Bacillati</taxon>
        <taxon>Actinomycetota</taxon>
        <taxon>Actinomycetes</taxon>
        <taxon>Jatrophihabitantales</taxon>
        <taxon>Jatrophihabitantaceae</taxon>
        <taxon>Jatrophihabitans</taxon>
    </lineage>
</organism>
<evidence type="ECO:0000256" key="1">
    <source>
        <dbReference type="ARBA" id="ARBA00022617"/>
    </source>
</evidence>
<feature type="binding site" evidence="7">
    <location>
        <begin position="46"/>
        <end position="50"/>
    </location>
    <ligand>
        <name>substrate</name>
    </ligand>
</feature>
<dbReference type="EC" id="1.13.11.11" evidence="7"/>
<dbReference type="PANTHER" id="PTHR10138">
    <property type="entry name" value="TRYPTOPHAN 2,3-DIOXYGENASE"/>
    <property type="match status" value="1"/>
</dbReference>
<dbReference type="InterPro" id="IPR037217">
    <property type="entry name" value="Trp/Indoleamine_2_3_dOase-like"/>
</dbReference>
<comment type="subunit">
    <text evidence="7">Homotetramer.</text>
</comment>
<keyword evidence="2 7" id="KW-0479">Metal-binding</keyword>
<dbReference type="InterPro" id="IPR004981">
    <property type="entry name" value="Trp_2_3_dOase"/>
</dbReference>
<evidence type="ECO:0000256" key="7">
    <source>
        <dbReference type="HAMAP-Rule" id="MF_01972"/>
    </source>
</evidence>
<keyword evidence="6 7" id="KW-0823">Tryptophan catabolism</keyword>
<dbReference type="Proteomes" id="UP001164693">
    <property type="component" value="Chromosome"/>
</dbReference>
<feature type="binding site" evidence="7">
    <location>
        <position position="249"/>
    </location>
    <ligand>
        <name>substrate</name>
    </ligand>
</feature>
<evidence type="ECO:0000256" key="6">
    <source>
        <dbReference type="ARBA" id="ARBA00023079"/>
    </source>
</evidence>